<feature type="domain" description="Pyrrolo-quinoline quinone repeat" evidence="2">
    <location>
        <begin position="80"/>
        <end position="229"/>
    </location>
</feature>
<name>A0ABY5W553_9ACTN</name>
<evidence type="ECO:0000313" key="4">
    <source>
        <dbReference type="Proteomes" id="UP001059617"/>
    </source>
</evidence>
<evidence type="ECO:0000313" key="3">
    <source>
        <dbReference type="EMBL" id="UWP85193.1"/>
    </source>
</evidence>
<keyword evidence="4" id="KW-1185">Reference proteome</keyword>
<evidence type="ECO:0000256" key="1">
    <source>
        <dbReference type="SAM" id="MobiDB-lite"/>
    </source>
</evidence>
<protein>
    <submittedName>
        <fullName evidence="3">PQQ-like beta-propeller repeat protein</fullName>
    </submittedName>
</protein>
<reference evidence="3" key="1">
    <citation type="submission" date="2021-04" db="EMBL/GenBank/DDBJ databases">
        <authorList>
            <person name="Hartkoorn R.C."/>
            <person name="Beaudoing E."/>
            <person name="Hot D."/>
        </authorList>
    </citation>
    <scope>NUCLEOTIDE SEQUENCE</scope>
    <source>
        <strain evidence="3">NRRL B-16292</strain>
    </source>
</reference>
<feature type="domain" description="Pyrrolo-quinoline quinone repeat" evidence="2">
    <location>
        <begin position="292"/>
        <end position="393"/>
    </location>
</feature>
<reference evidence="3" key="2">
    <citation type="submission" date="2022-09" db="EMBL/GenBank/DDBJ databases">
        <title>Biosynthetic gene clusters of Dactylosporangioum fulvum.</title>
        <authorList>
            <person name="Caradec T."/>
        </authorList>
    </citation>
    <scope>NUCLEOTIDE SEQUENCE</scope>
    <source>
        <strain evidence="3">NRRL B-16292</strain>
    </source>
</reference>
<dbReference type="InterPro" id="IPR002372">
    <property type="entry name" value="PQQ_rpt_dom"/>
</dbReference>
<dbReference type="Proteomes" id="UP001059617">
    <property type="component" value="Chromosome"/>
</dbReference>
<accession>A0ABY5W553</accession>
<dbReference type="RefSeq" id="WP_259863275.1">
    <property type="nucleotide sequence ID" value="NZ_BAAAST010000006.1"/>
</dbReference>
<dbReference type="Gene3D" id="2.130.10.10">
    <property type="entry name" value="YVTN repeat-like/Quinoprotein amine dehydrogenase"/>
    <property type="match status" value="1"/>
</dbReference>
<dbReference type="Pfam" id="PF13360">
    <property type="entry name" value="PQQ_2"/>
    <property type="match status" value="2"/>
</dbReference>
<feature type="region of interest" description="Disordered" evidence="1">
    <location>
        <begin position="1"/>
        <end position="21"/>
    </location>
</feature>
<evidence type="ECO:0000259" key="2">
    <source>
        <dbReference type="Pfam" id="PF13360"/>
    </source>
</evidence>
<dbReference type="InterPro" id="IPR015943">
    <property type="entry name" value="WD40/YVTN_repeat-like_dom_sf"/>
</dbReference>
<dbReference type="InterPro" id="IPR011047">
    <property type="entry name" value="Quinoprotein_ADH-like_sf"/>
</dbReference>
<organism evidence="3 4">
    <name type="scientific">Dactylosporangium fulvum</name>
    <dbReference type="NCBI Taxonomy" id="53359"/>
    <lineage>
        <taxon>Bacteria</taxon>
        <taxon>Bacillati</taxon>
        <taxon>Actinomycetota</taxon>
        <taxon>Actinomycetes</taxon>
        <taxon>Micromonosporales</taxon>
        <taxon>Micromonosporaceae</taxon>
        <taxon>Dactylosporangium</taxon>
    </lineage>
</organism>
<gene>
    <name evidence="3" type="ORF">Dfulv_13560</name>
</gene>
<dbReference type="SUPFAM" id="SSF50998">
    <property type="entry name" value="Quinoprotein alcohol dehydrogenase-like"/>
    <property type="match status" value="1"/>
</dbReference>
<proteinExistence type="predicted"/>
<dbReference type="EMBL" id="CP073720">
    <property type="protein sequence ID" value="UWP85193.1"/>
    <property type="molecule type" value="Genomic_DNA"/>
</dbReference>
<sequence length="462" mass="50016">MIELDPSTPWEPPEASPPPRVPARRRWIALAAVGLITAGMLVAAVPRVSTEPVFTVDDFRVLSVQAGGGRLILGRLQPEGGGTQVEVLSLRDGTRLWSMALDVDQHLTFLTDNVMSLVTEVPTGPANTLTVLDAATGEQLWQRTQVVCFGRVAGRILVEDVAGVAEESPAVEVPPSGETSVNPALEQRGRRYLVLDERTGATVWEIRVPKGSAAEFSWVGDSAGPAFMSELSPTGLLQIRDLGTGAVIATHQLDWSGTISSLTIGDSFLESGAALPEQVLIAKAGERGTDVFDRGTGRLLWHWQAERSDARGGGHPYPCATDLLCVRDESGLTFIDPRTGERLWRVDRYNSVMGRDGDTVVANAWATPGNAELPIAAFDARTGRVVRKLEGWRFIETVPGGRLVMWKPVDVRRAVLSVVDPRSGRVVVFGKAEGWYGIPECHQQRNMLACLVNGALLVWKLP</sequence>
<feature type="compositionally biased region" description="Pro residues" evidence="1">
    <location>
        <begin position="9"/>
        <end position="21"/>
    </location>
</feature>